<name>M1DUX3_SOLTU</name>
<reference evidence="2" key="2">
    <citation type="submission" date="2015-06" db="UniProtKB">
        <authorList>
            <consortium name="EnsemblPlants"/>
        </authorList>
    </citation>
    <scope>IDENTIFICATION</scope>
    <source>
        <strain evidence="2">DM1-3 516 R44</strain>
    </source>
</reference>
<proteinExistence type="predicted"/>
<organism evidence="2 3">
    <name type="scientific">Solanum tuberosum</name>
    <name type="common">Potato</name>
    <dbReference type="NCBI Taxonomy" id="4113"/>
    <lineage>
        <taxon>Eukaryota</taxon>
        <taxon>Viridiplantae</taxon>
        <taxon>Streptophyta</taxon>
        <taxon>Embryophyta</taxon>
        <taxon>Tracheophyta</taxon>
        <taxon>Spermatophyta</taxon>
        <taxon>Magnoliopsida</taxon>
        <taxon>eudicotyledons</taxon>
        <taxon>Gunneridae</taxon>
        <taxon>Pentapetalae</taxon>
        <taxon>asterids</taxon>
        <taxon>lamiids</taxon>
        <taxon>Solanales</taxon>
        <taxon>Solanaceae</taxon>
        <taxon>Solanoideae</taxon>
        <taxon>Solaneae</taxon>
        <taxon>Solanum</taxon>
    </lineage>
</organism>
<reference evidence="3" key="1">
    <citation type="journal article" date="2011" name="Nature">
        <title>Genome sequence and analysis of the tuber crop potato.</title>
        <authorList>
            <consortium name="The Potato Genome Sequencing Consortium"/>
        </authorList>
    </citation>
    <scope>NUCLEOTIDE SEQUENCE [LARGE SCALE GENOMIC DNA]</scope>
    <source>
        <strain evidence="3">cv. DM1-3 516 R44</strain>
    </source>
</reference>
<accession>M1DUX3</accession>
<dbReference type="InParanoid" id="M1DUX3"/>
<dbReference type="EnsemblPlants" id="PGSC0003DMT400094804">
    <property type="protein sequence ID" value="PGSC0003DMT400094804"/>
    <property type="gene ID" value="PGSC0003DMG400044375"/>
</dbReference>
<feature type="region of interest" description="Disordered" evidence="1">
    <location>
        <begin position="78"/>
        <end position="113"/>
    </location>
</feature>
<dbReference type="PaxDb" id="4113-PGSC0003DMT400094804"/>
<dbReference type="Proteomes" id="UP000011115">
    <property type="component" value="Unassembled WGS sequence"/>
</dbReference>
<evidence type="ECO:0000313" key="2">
    <source>
        <dbReference type="EnsemblPlants" id="PGSC0003DMT400094804"/>
    </source>
</evidence>
<sequence length="180" mass="20498">MATVLEGEKNEEHSDISTQRRFINGKIVQEKWNPTNRRLKVVNGTTNLIKDINKERSIAAKGVNTANPFDALQVEELDDGEADNNQRMDANESSKIDETMTEANAATPDSLYNNKQAHHKEVIRQEHEELDFSKRSTDKKLTVEKITKNALMGREDPQHIKVNYNKNNIFMPQAHTETPG</sequence>
<dbReference type="Gramene" id="PGSC0003DMT400094804">
    <property type="protein sequence ID" value="PGSC0003DMT400094804"/>
    <property type="gene ID" value="PGSC0003DMG400044375"/>
</dbReference>
<evidence type="ECO:0000313" key="3">
    <source>
        <dbReference type="Proteomes" id="UP000011115"/>
    </source>
</evidence>
<protein>
    <submittedName>
        <fullName evidence="2">Uncharacterized protein</fullName>
    </submittedName>
</protein>
<dbReference type="AlphaFoldDB" id="M1DUX3"/>
<evidence type="ECO:0000256" key="1">
    <source>
        <dbReference type="SAM" id="MobiDB-lite"/>
    </source>
</evidence>
<keyword evidence="3" id="KW-1185">Reference proteome</keyword>
<dbReference type="HOGENOM" id="CLU_1498839_0_0_1"/>
<feature type="compositionally biased region" description="Basic and acidic residues" evidence="1">
    <location>
        <begin position="84"/>
        <end position="98"/>
    </location>
</feature>